<proteinExistence type="predicted"/>
<keyword evidence="3" id="KW-1185">Reference proteome</keyword>
<comment type="caution">
    <text evidence="2">The sequence shown here is derived from an EMBL/GenBank/DDBJ whole genome shotgun (WGS) entry which is preliminary data.</text>
</comment>
<reference evidence="2" key="1">
    <citation type="submission" date="2021-02" db="EMBL/GenBank/DDBJ databases">
        <authorList>
            <person name="Nowell W R."/>
        </authorList>
    </citation>
    <scope>NUCLEOTIDE SEQUENCE</scope>
</reference>
<dbReference type="Proteomes" id="UP000663852">
    <property type="component" value="Unassembled WGS sequence"/>
</dbReference>
<dbReference type="EMBL" id="CAJNOJ010000380">
    <property type="protein sequence ID" value="CAF1425022.1"/>
    <property type="molecule type" value="Genomic_DNA"/>
</dbReference>
<accession>A0A816C2H7</accession>
<organism evidence="2 3">
    <name type="scientific">Adineta ricciae</name>
    <name type="common">Rotifer</name>
    <dbReference type="NCBI Taxonomy" id="249248"/>
    <lineage>
        <taxon>Eukaryota</taxon>
        <taxon>Metazoa</taxon>
        <taxon>Spiralia</taxon>
        <taxon>Gnathifera</taxon>
        <taxon>Rotifera</taxon>
        <taxon>Eurotatoria</taxon>
        <taxon>Bdelloidea</taxon>
        <taxon>Adinetida</taxon>
        <taxon>Adinetidae</taxon>
        <taxon>Adineta</taxon>
    </lineage>
</organism>
<protein>
    <submittedName>
        <fullName evidence="2">Uncharacterized protein</fullName>
    </submittedName>
</protein>
<dbReference type="Proteomes" id="UP000663828">
    <property type="component" value="Unassembled WGS sequence"/>
</dbReference>
<dbReference type="AlphaFoldDB" id="A0A816C2H7"/>
<name>A0A816C2H7_ADIRI</name>
<evidence type="ECO:0000313" key="1">
    <source>
        <dbReference type="EMBL" id="CAF1425022.1"/>
    </source>
</evidence>
<dbReference type="EMBL" id="CAJNOR010007504">
    <property type="protein sequence ID" value="CAF1618413.1"/>
    <property type="molecule type" value="Genomic_DNA"/>
</dbReference>
<evidence type="ECO:0000313" key="3">
    <source>
        <dbReference type="Proteomes" id="UP000663828"/>
    </source>
</evidence>
<sequence length="76" mass="8652">MYGLNAYRNPAVMNELLSDLWIEQNVPGGLNSPLGQALDNMMGGNPNPTFGQRYNNMTGYGYNTYYRPAYGYQYLR</sequence>
<evidence type="ECO:0000313" key="2">
    <source>
        <dbReference type="EMBL" id="CAF1618413.1"/>
    </source>
</evidence>
<gene>
    <name evidence="1" type="ORF">EDS130_LOCUS37792</name>
    <name evidence="2" type="ORF">XAT740_LOCUS49892</name>
</gene>